<dbReference type="PROSITE" id="PS51713">
    <property type="entry name" value="G_ERA"/>
    <property type="match status" value="1"/>
</dbReference>
<dbReference type="InterPro" id="IPR030388">
    <property type="entry name" value="G_ERA_dom"/>
</dbReference>
<evidence type="ECO:0000256" key="2">
    <source>
        <dbReference type="ARBA" id="ARBA00022741"/>
    </source>
</evidence>
<organism evidence="7">
    <name type="scientific">marine sediment metagenome</name>
    <dbReference type="NCBI Taxonomy" id="412755"/>
    <lineage>
        <taxon>unclassified sequences</taxon>
        <taxon>metagenomes</taxon>
        <taxon>ecological metagenomes</taxon>
    </lineage>
</organism>
<dbReference type="GO" id="GO:0043024">
    <property type="term" value="F:ribosomal small subunit binding"/>
    <property type="evidence" value="ECO:0007669"/>
    <property type="project" value="TreeGrafter"/>
</dbReference>
<reference evidence="7" key="1">
    <citation type="journal article" date="2015" name="Nature">
        <title>Complex archaea that bridge the gap between prokaryotes and eukaryotes.</title>
        <authorList>
            <person name="Spang A."/>
            <person name="Saw J.H."/>
            <person name="Jorgensen S.L."/>
            <person name="Zaremba-Niedzwiedzka K."/>
            <person name="Martijn J."/>
            <person name="Lind A.E."/>
            <person name="van Eijk R."/>
            <person name="Schleper C."/>
            <person name="Guy L."/>
            <person name="Ettema T.J."/>
        </authorList>
    </citation>
    <scope>NUCLEOTIDE SEQUENCE</scope>
</reference>
<accession>A0A0F9UT79</accession>
<evidence type="ECO:0008006" key="8">
    <source>
        <dbReference type="Google" id="ProtNLM"/>
    </source>
</evidence>
<dbReference type="PANTHER" id="PTHR42698">
    <property type="entry name" value="GTPASE ERA"/>
    <property type="match status" value="1"/>
</dbReference>
<dbReference type="GO" id="GO:0005525">
    <property type="term" value="F:GTP binding"/>
    <property type="evidence" value="ECO:0007669"/>
    <property type="project" value="UniProtKB-KW"/>
</dbReference>
<name>A0A0F9UT79_9ZZZZ</name>
<comment type="similarity">
    <text evidence="1">Belongs to the TRAFAC class TrmE-Era-EngA-EngB-Septin-like GTPase superfamily. Era GTPase family.</text>
</comment>
<dbReference type="SUPFAM" id="SSF54814">
    <property type="entry name" value="Prokaryotic type KH domain (KH-domain type II)"/>
    <property type="match status" value="1"/>
</dbReference>
<dbReference type="HAMAP" id="MF_00367">
    <property type="entry name" value="GTPase_Era"/>
    <property type="match status" value="1"/>
</dbReference>
<dbReference type="InterPro" id="IPR006073">
    <property type="entry name" value="GTP-bd"/>
</dbReference>
<comment type="caution">
    <text evidence="7">The sequence shown here is derived from an EMBL/GenBank/DDBJ whole genome shotgun (WGS) entry which is preliminary data.</text>
</comment>
<dbReference type="NCBIfam" id="TIGR00436">
    <property type="entry name" value="era"/>
    <property type="match status" value="1"/>
</dbReference>
<dbReference type="PANTHER" id="PTHR42698:SF1">
    <property type="entry name" value="GTPASE ERA, MITOCHONDRIAL"/>
    <property type="match status" value="1"/>
</dbReference>
<dbReference type="Pfam" id="PF01926">
    <property type="entry name" value="MMR_HSR1"/>
    <property type="match status" value="1"/>
</dbReference>
<evidence type="ECO:0000256" key="3">
    <source>
        <dbReference type="ARBA" id="ARBA00022884"/>
    </source>
</evidence>
<dbReference type="NCBIfam" id="TIGR00231">
    <property type="entry name" value="small_GTP"/>
    <property type="match status" value="1"/>
</dbReference>
<proteinExistence type="inferred from homology"/>
<keyword evidence="4" id="KW-0342">GTP-binding</keyword>
<keyword evidence="3" id="KW-0694">RNA-binding</keyword>
<dbReference type="GO" id="GO:0000028">
    <property type="term" value="P:ribosomal small subunit assembly"/>
    <property type="evidence" value="ECO:0007669"/>
    <property type="project" value="TreeGrafter"/>
</dbReference>
<dbReference type="Pfam" id="PF07650">
    <property type="entry name" value="KH_2"/>
    <property type="match status" value="1"/>
</dbReference>
<gene>
    <name evidence="7" type="ORF">LCGC14_0182360</name>
</gene>
<feature type="domain" description="KH type-2" evidence="5">
    <location>
        <begin position="198"/>
        <end position="282"/>
    </location>
</feature>
<evidence type="ECO:0000313" key="7">
    <source>
        <dbReference type="EMBL" id="KKN94909.1"/>
    </source>
</evidence>
<protein>
    <recommendedName>
        <fullName evidence="8">Era-type G domain-containing protein</fullName>
    </recommendedName>
</protein>
<dbReference type="EMBL" id="LAZR01000074">
    <property type="protein sequence ID" value="KKN94909.1"/>
    <property type="molecule type" value="Genomic_DNA"/>
</dbReference>
<dbReference type="FunFam" id="3.30.300.20:FF:000003">
    <property type="entry name" value="GTPase Era"/>
    <property type="match status" value="1"/>
</dbReference>
<dbReference type="NCBIfam" id="NF000908">
    <property type="entry name" value="PRK00089.1"/>
    <property type="match status" value="1"/>
</dbReference>
<keyword evidence="2" id="KW-0547">Nucleotide-binding</keyword>
<dbReference type="AlphaFoldDB" id="A0A0F9UT79"/>
<dbReference type="Gene3D" id="3.30.300.20">
    <property type="match status" value="1"/>
</dbReference>
<dbReference type="InterPro" id="IPR015946">
    <property type="entry name" value="KH_dom-like_a/b"/>
</dbReference>
<dbReference type="InterPro" id="IPR027417">
    <property type="entry name" value="P-loop_NTPase"/>
</dbReference>
<dbReference type="InterPro" id="IPR009019">
    <property type="entry name" value="KH_sf_prok-type"/>
</dbReference>
<dbReference type="InterPro" id="IPR005225">
    <property type="entry name" value="Small_GTP-bd"/>
</dbReference>
<dbReference type="GO" id="GO:0019843">
    <property type="term" value="F:rRNA binding"/>
    <property type="evidence" value="ECO:0007669"/>
    <property type="project" value="TreeGrafter"/>
</dbReference>
<evidence type="ECO:0000259" key="5">
    <source>
        <dbReference type="PROSITE" id="PS50823"/>
    </source>
</evidence>
<dbReference type="SUPFAM" id="SSF52540">
    <property type="entry name" value="P-loop containing nucleoside triphosphate hydrolases"/>
    <property type="match status" value="1"/>
</dbReference>
<evidence type="ECO:0000256" key="4">
    <source>
        <dbReference type="ARBA" id="ARBA00023134"/>
    </source>
</evidence>
<evidence type="ECO:0000259" key="6">
    <source>
        <dbReference type="PROSITE" id="PS51713"/>
    </source>
</evidence>
<dbReference type="FunFam" id="3.40.50.300:FF:000094">
    <property type="entry name" value="GTPase Era"/>
    <property type="match status" value="1"/>
</dbReference>
<dbReference type="PROSITE" id="PS50823">
    <property type="entry name" value="KH_TYPE_2"/>
    <property type="match status" value="1"/>
</dbReference>
<dbReference type="InterPro" id="IPR004044">
    <property type="entry name" value="KH_dom_type_2"/>
</dbReference>
<sequence length="300" mass="34193">MTEVASRCGYVAIVGRPNVGKSTLLNHILGQKLAITSRKPQTTRHTMLGIKTEDAVQAIYVDTPGLHKENERALNRFMNKSASQALRDVDVVLFVVDRTRWTDEDQMVFDRVQYVTCPILLVVNKVDRMDDKSDILPHLEWLASQLPNAEVVPVSALHGRNIDVLEKLIAERLPESEHIFPEDQLTDRSSRFLAAELVREKVMRQLGAEIPYQVAVEIEQFKQEGKILHIHALILVERDGQKKIIIGDSGERLKKIGQEARLDMQKLFGSKVMLHLWVKVRRGWSDDERALSSLGYRFDA</sequence>
<dbReference type="GO" id="GO:0005829">
    <property type="term" value="C:cytosol"/>
    <property type="evidence" value="ECO:0007669"/>
    <property type="project" value="TreeGrafter"/>
</dbReference>
<evidence type="ECO:0000256" key="1">
    <source>
        <dbReference type="ARBA" id="ARBA00007921"/>
    </source>
</evidence>
<dbReference type="CDD" id="cd04163">
    <property type="entry name" value="Era"/>
    <property type="match status" value="1"/>
</dbReference>
<dbReference type="Gene3D" id="3.40.50.300">
    <property type="entry name" value="P-loop containing nucleotide triphosphate hydrolases"/>
    <property type="match status" value="1"/>
</dbReference>
<dbReference type="CDD" id="cd22534">
    <property type="entry name" value="KH-II_Era"/>
    <property type="match status" value="1"/>
</dbReference>
<dbReference type="InterPro" id="IPR005662">
    <property type="entry name" value="GTPase_Era-like"/>
</dbReference>
<feature type="domain" description="Era-type G" evidence="6">
    <location>
        <begin position="7"/>
        <end position="175"/>
    </location>
</feature>
<dbReference type="PRINTS" id="PR00326">
    <property type="entry name" value="GTP1OBG"/>
</dbReference>